<evidence type="ECO:0000256" key="6">
    <source>
        <dbReference type="ARBA" id="ARBA00022857"/>
    </source>
</evidence>
<evidence type="ECO:0000313" key="20">
    <source>
        <dbReference type="EMBL" id="OMJ29959.1"/>
    </source>
</evidence>
<evidence type="ECO:0000256" key="2">
    <source>
        <dbReference type="ARBA" id="ARBA00005402"/>
    </source>
</evidence>
<feature type="transmembrane region" description="Helical" evidence="19">
    <location>
        <begin position="318"/>
        <end position="336"/>
    </location>
</feature>
<proteinExistence type="inferred from homology"/>
<feature type="transmembrane region" description="Helical" evidence="19">
    <location>
        <begin position="99"/>
        <end position="122"/>
    </location>
</feature>
<keyword evidence="4" id="KW-0444">Lipid biosynthesis</keyword>
<keyword evidence="9" id="KW-0560">Oxidoreductase</keyword>
<dbReference type="EC" id="1.3.1.70" evidence="3"/>
<dbReference type="EMBL" id="LSSM01000126">
    <property type="protein sequence ID" value="OMJ29959.1"/>
    <property type="molecule type" value="Genomic_DNA"/>
</dbReference>
<dbReference type="InterPro" id="IPR001171">
    <property type="entry name" value="ERG24_DHCR-like"/>
</dbReference>
<evidence type="ECO:0000256" key="5">
    <source>
        <dbReference type="ARBA" id="ARBA00022692"/>
    </source>
</evidence>
<accession>A0A1R1YST7</accession>
<dbReference type="Pfam" id="PF01222">
    <property type="entry name" value="ERG4_ERG24"/>
    <property type="match status" value="1"/>
</dbReference>
<keyword evidence="11" id="KW-0443">Lipid metabolism</keyword>
<feature type="transmembrane region" description="Helical" evidence="19">
    <location>
        <begin position="176"/>
        <end position="195"/>
    </location>
</feature>
<sequence length="480" mass="53637">MAAPAFDQAKQKNHERVSDLELNPATVELEFMGVYGVTAVMILMSLVVVVLESGCNGNNLCALVKTNGSGNESGVVSHLLEFVSDAKEYLVNWVLVDGFISYNVFATYCVYFSWLVALSYLLPGESVKGVKLRDGTFLKYKVNGFVSGVLTVSIVLADAFVNGPSKLMYVADNFKYFVSSTLVFSVLLALAVYLLSFRPVNGTKADDCKGKSGYSESKGALLLSATGNSGYFAYDYFMGRELNPRYFGLDIKYFCELRPGLIGWVLVNIAFIAKHYSNFGTISNAILLATGSQILYVFDALFLEKAVLTTMDITTEGFGFMLSMGDLCWVPAVYTLQARYLAYNNIELSPYFATFVLILSIAGYLIFRLSNLQKNNFRSSPTIDPKLYTYIETNAGSKLLVSGWWGLARHINYTGDWLLGLSQCLATGFGNPLTYFFSLYFLSLLLHRNYRDELKCKNKYGKDWDRYCSIVKYKFIPYLI</sequence>
<keyword evidence="21" id="KW-1185">Reference proteome</keyword>
<keyword evidence="5 19" id="KW-0812">Transmembrane</keyword>
<feature type="transmembrane region" description="Helical" evidence="19">
    <location>
        <begin position="348"/>
        <end position="367"/>
    </location>
</feature>
<dbReference type="InterPro" id="IPR018083">
    <property type="entry name" value="Sterol_reductase_CS"/>
</dbReference>
<evidence type="ECO:0000256" key="10">
    <source>
        <dbReference type="ARBA" id="ARBA00023011"/>
    </source>
</evidence>
<evidence type="ECO:0000256" key="13">
    <source>
        <dbReference type="ARBA" id="ARBA00023166"/>
    </source>
</evidence>
<dbReference type="Gene3D" id="1.20.120.1630">
    <property type="match status" value="1"/>
</dbReference>
<comment type="similarity">
    <text evidence="2">Belongs to the ERG4/ERG24 family.</text>
</comment>
<feature type="transmembrane region" description="Helical" evidence="19">
    <location>
        <begin position="417"/>
        <end position="442"/>
    </location>
</feature>
<organism evidence="20 21">
    <name type="scientific">Smittium culicis</name>
    <dbReference type="NCBI Taxonomy" id="133412"/>
    <lineage>
        <taxon>Eukaryota</taxon>
        <taxon>Fungi</taxon>
        <taxon>Fungi incertae sedis</taxon>
        <taxon>Zoopagomycota</taxon>
        <taxon>Kickxellomycotina</taxon>
        <taxon>Harpellomycetes</taxon>
        <taxon>Harpellales</taxon>
        <taxon>Legeriomycetaceae</taxon>
        <taxon>Smittium</taxon>
    </lineage>
</organism>
<dbReference type="GO" id="GO:0006696">
    <property type="term" value="P:ergosterol biosynthetic process"/>
    <property type="evidence" value="ECO:0007669"/>
    <property type="project" value="TreeGrafter"/>
</dbReference>
<keyword evidence="13" id="KW-1207">Sterol metabolism</keyword>
<evidence type="ECO:0000256" key="12">
    <source>
        <dbReference type="ARBA" id="ARBA00023136"/>
    </source>
</evidence>
<gene>
    <name evidence="20" type="ORF">AYI69_g510</name>
</gene>
<dbReference type="OrthoDB" id="10262235at2759"/>
<evidence type="ECO:0000256" key="9">
    <source>
        <dbReference type="ARBA" id="ARBA00023002"/>
    </source>
</evidence>
<keyword evidence="14" id="KW-0753">Steroid metabolism</keyword>
<protein>
    <recommendedName>
        <fullName evidence="18">Delta(14)-sterol reductase</fullName>
        <ecNumber evidence="3">1.3.1.70</ecNumber>
    </recommendedName>
    <alternativeName>
        <fullName evidence="15">C-14 sterol reductase</fullName>
    </alternativeName>
    <alternativeName>
        <fullName evidence="16">Sterol C14-reductase</fullName>
    </alternativeName>
</protein>
<name>A0A1R1YST7_9FUNG</name>
<evidence type="ECO:0000256" key="4">
    <source>
        <dbReference type="ARBA" id="ARBA00022516"/>
    </source>
</evidence>
<evidence type="ECO:0000256" key="19">
    <source>
        <dbReference type="SAM" id="Phobius"/>
    </source>
</evidence>
<comment type="pathway">
    <text evidence="17">Steroid biosynthesis.</text>
</comment>
<keyword evidence="6" id="KW-0521">NADP</keyword>
<evidence type="ECO:0000313" key="21">
    <source>
        <dbReference type="Proteomes" id="UP000187429"/>
    </source>
</evidence>
<evidence type="ECO:0000256" key="7">
    <source>
        <dbReference type="ARBA" id="ARBA00022955"/>
    </source>
</evidence>
<evidence type="ECO:0000256" key="1">
    <source>
        <dbReference type="ARBA" id="ARBA00004141"/>
    </source>
</evidence>
<keyword evidence="7" id="KW-0752">Steroid biosynthesis</keyword>
<evidence type="ECO:0000256" key="18">
    <source>
        <dbReference type="ARBA" id="ARBA00069705"/>
    </source>
</evidence>
<dbReference type="GO" id="GO:0050613">
    <property type="term" value="F:Delta14-sterol reductase activity"/>
    <property type="evidence" value="ECO:0007669"/>
    <property type="project" value="UniProtKB-EC"/>
</dbReference>
<evidence type="ECO:0000256" key="8">
    <source>
        <dbReference type="ARBA" id="ARBA00022989"/>
    </source>
</evidence>
<keyword evidence="12 19" id="KW-0472">Membrane</keyword>
<keyword evidence="10" id="KW-0756">Sterol biosynthesis</keyword>
<keyword evidence="8 19" id="KW-1133">Transmembrane helix</keyword>
<evidence type="ECO:0000256" key="16">
    <source>
        <dbReference type="ARBA" id="ARBA00031227"/>
    </source>
</evidence>
<dbReference type="PROSITE" id="PS01018">
    <property type="entry name" value="STEROL_REDUCT_2"/>
    <property type="match status" value="1"/>
</dbReference>
<evidence type="ECO:0000256" key="11">
    <source>
        <dbReference type="ARBA" id="ARBA00023098"/>
    </source>
</evidence>
<feature type="transmembrane region" description="Helical" evidence="19">
    <location>
        <begin position="142"/>
        <end position="161"/>
    </location>
</feature>
<evidence type="ECO:0000256" key="15">
    <source>
        <dbReference type="ARBA" id="ARBA00030165"/>
    </source>
</evidence>
<dbReference type="PANTHER" id="PTHR21257:SF52">
    <property type="entry name" value="DELTA(14)-STEROL REDUCTASE TM7SF2"/>
    <property type="match status" value="1"/>
</dbReference>
<comment type="subcellular location">
    <subcellularLocation>
        <location evidence="1">Membrane</location>
        <topology evidence="1">Multi-pass membrane protein</topology>
    </subcellularLocation>
</comment>
<comment type="caution">
    <text evidence="20">The sequence shown here is derived from an EMBL/GenBank/DDBJ whole genome shotgun (WGS) entry which is preliminary data.</text>
</comment>
<evidence type="ECO:0000256" key="14">
    <source>
        <dbReference type="ARBA" id="ARBA00023221"/>
    </source>
</evidence>
<dbReference type="Proteomes" id="UP000187429">
    <property type="component" value="Unassembled WGS sequence"/>
</dbReference>
<evidence type="ECO:0000256" key="17">
    <source>
        <dbReference type="ARBA" id="ARBA00060577"/>
    </source>
</evidence>
<dbReference type="PANTHER" id="PTHR21257">
    <property type="entry name" value="DELTA(14)-STEROL REDUCTASE"/>
    <property type="match status" value="1"/>
</dbReference>
<dbReference type="AlphaFoldDB" id="A0A1R1YST7"/>
<reference evidence="21" key="1">
    <citation type="submission" date="2017-01" db="EMBL/GenBank/DDBJ databases">
        <authorList>
            <person name="Wang Y."/>
            <person name="White M."/>
            <person name="Kvist S."/>
            <person name="Moncalvo J.-M."/>
        </authorList>
    </citation>
    <scope>NUCLEOTIDE SEQUENCE [LARGE SCALE GENOMIC DNA]</scope>
    <source>
        <strain evidence="21">ID-206-W2</strain>
    </source>
</reference>
<feature type="transmembrane region" description="Helical" evidence="19">
    <location>
        <begin position="285"/>
        <end position="303"/>
    </location>
</feature>
<feature type="transmembrane region" description="Helical" evidence="19">
    <location>
        <begin position="32"/>
        <end position="51"/>
    </location>
</feature>
<evidence type="ECO:0000256" key="3">
    <source>
        <dbReference type="ARBA" id="ARBA00012413"/>
    </source>
</evidence>
<dbReference type="GO" id="GO:0005789">
    <property type="term" value="C:endoplasmic reticulum membrane"/>
    <property type="evidence" value="ECO:0007669"/>
    <property type="project" value="TreeGrafter"/>
</dbReference>
<dbReference type="FunFam" id="1.20.120.1630:FF:000011">
    <property type="entry name" value="Delta(14)-sterol reductase"/>
    <property type="match status" value="1"/>
</dbReference>